<keyword evidence="6" id="KW-0106">Calcium</keyword>
<feature type="domain" description="Sulfatase N-terminal" evidence="7">
    <location>
        <begin position="34"/>
        <end position="391"/>
    </location>
</feature>
<dbReference type="EMBL" id="SJPH01000004">
    <property type="protein sequence ID" value="TWT43138.1"/>
    <property type="molecule type" value="Genomic_DNA"/>
</dbReference>
<dbReference type="AlphaFoldDB" id="A0A5C5VWZ2"/>
<dbReference type="PROSITE" id="PS00149">
    <property type="entry name" value="SULFATASE_2"/>
    <property type="match status" value="1"/>
</dbReference>
<dbReference type="Proteomes" id="UP000318995">
    <property type="component" value="Unassembled WGS sequence"/>
</dbReference>
<keyword evidence="9" id="KW-1185">Reference proteome</keyword>
<comment type="cofactor">
    <cofactor evidence="1">
        <name>Ca(2+)</name>
        <dbReference type="ChEBI" id="CHEBI:29108"/>
    </cofactor>
</comment>
<protein>
    <submittedName>
        <fullName evidence="8">Arylsulfatase</fullName>
        <ecNumber evidence="8">3.1.6.1</ecNumber>
    </submittedName>
</protein>
<reference evidence="8 9" key="1">
    <citation type="submission" date="2019-02" db="EMBL/GenBank/DDBJ databases">
        <title>Deep-cultivation of Planctomycetes and their phenomic and genomic characterization uncovers novel biology.</title>
        <authorList>
            <person name="Wiegand S."/>
            <person name="Jogler M."/>
            <person name="Boedeker C."/>
            <person name="Pinto D."/>
            <person name="Vollmers J."/>
            <person name="Rivas-Marin E."/>
            <person name="Kohn T."/>
            <person name="Peeters S.H."/>
            <person name="Heuer A."/>
            <person name="Rast P."/>
            <person name="Oberbeckmann S."/>
            <person name="Bunk B."/>
            <person name="Jeske O."/>
            <person name="Meyerdierks A."/>
            <person name="Storesund J.E."/>
            <person name="Kallscheuer N."/>
            <person name="Luecker S."/>
            <person name="Lage O.M."/>
            <person name="Pohl T."/>
            <person name="Merkel B.J."/>
            <person name="Hornburger P."/>
            <person name="Mueller R.-W."/>
            <person name="Bruemmer F."/>
            <person name="Labrenz M."/>
            <person name="Spormann A.M."/>
            <person name="Op Den Camp H."/>
            <person name="Overmann J."/>
            <person name="Amann R."/>
            <person name="Jetten M.S.M."/>
            <person name="Mascher T."/>
            <person name="Medema M.H."/>
            <person name="Devos D.P."/>
            <person name="Kaster A.-K."/>
            <person name="Ovreas L."/>
            <person name="Rohde M."/>
            <person name="Galperin M.Y."/>
            <person name="Jogler C."/>
        </authorList>
    </citation>
    <scope>NUCLEOTIDE SEQUENCE [LARGE SCALE GENOMIC DNA]</scope>
    <source>
        <strain evidence="8 9">Pla111</strain>
    </source>
</reference>
<dbReference type="PANTHER" id="PTHR42693:SF42">
    <property type="entry name" value="ARYLSULFATASE G"/>
    <property type="match status" value="1"/>
</dbReference>
<evidence type="ECO:0000313" key="8">
    <source>
        <dbReference type="EMBL" id="TWT43138.1"/>
    </source>
</evidence>
<dbReference type="PROSITE" id="PS00018">
    <property type="entry name" value="EF_HAND_1"/>
    <property type="match status" value="1"/>
</dbReference>
<dbReference type="Pfam" id="PF00884">
    <property type="entry name" value="Sulfatase"/>
    <property type="match status" value="1"/>
</dbReference>
<comment type="caution">
    <text evidence="8">The sequence shown here is derived from an EMBL/GenBank/DDBJ whole genome shotgun (WGS) entry which is preliminary data.</text>
</comment>
<dbReference type="OrthoDB" id="9783154at2"/>
<evidence type="ECO:0000256" key="4">
    <source>
        <dbReference type="ARBA" id="ARBA00022729"/>
    </source>
</evidence>
<dbReference type="Gene3D" id="3.40.720.10">
    <property type="entry name" value="Alkaline Phosphatase, subunit A"/>
    <property type="match status" value="2"/>
</dbReference>
<dbReference type="SUPFAM" id="SSF63446">
    <property type="entry name" value="Type I dockerin domain"/>
    <property type="match status" value="1"/>
</dbReference>
<sequence>MESVALRFAKQFGLLACLTVGGLGLNQASHATGPNVVVFFVDDMGWTDWQHDAALNPTGSAVYETPNLLRLASEGVNFTRAYSSAPVCSPTRASLLTGKSVGLHGFSDHTGGGVNTSATLQSPVFNRSLGSAEITVAESLGSSAGGYDTGFIGKWHVGGSPLSNGFDSNIAGGGSGCPCDGEGGFFAGPDGRWSGMPGIDTPGTYPADTYLTDVLSGFAETFITQRAADPDPFFLLMSSYQVHVPLQAPAATVSKYTAKIAILNGQGTDLQGHDNPIYAAMVEEMDRSLGRVLDRLDDPNGDGNTSDSIRDNTIVLFASDNGGLTISELGSAPATENQPLRDGKGSLYEGGIRTPLIASWTGNPAIAQGTATNALAATHDLYPTLLELTGASAATPRNSGMDGKSFAAALTGGAYDRGNLYWHYPHRSNQHKLGGGAITGGSFVSAVADETHKLLYFYETESYELYNLTTDIGETNDVFVAGSEEAFELSLALHAYLKRSQAALPVNRQSGLTVDLPPVMWRTFQGDFNTDGVIDETDWGLLRGLFGMNLSQIDPVLAYAVGDINLDGLIDRFDFAEFKTVYNNRLGAGAFEAMVAGVPEPTSLGGLLSTAALLALRGGRRRD</sequence>
<dbReference type="InterPro" id="IPR018247">
    <property type="entry name" value="EF_Hand_1_Ca_BS"/>
</dbReference>
<gene>
    <name evidence="8" type="primary">atsA_9</name>
    <name evidence="8" type="ORF">Pla111_20880</name>
</gene>
<dbReference type="PANTHER" id="PTHR42693">
    <property type="entry name" value="ARYLSULFATASE FAMILY MEMBER"/>
    <property type="match status" value="1"/>
</dbReference>
<organism evidence="8 9">
    <name type="scientific">Botrimarina hoheduenensis</name>
    <dbReference type="NCBI Taxonomy" id="2528000"/>
    <lineage>
        <taxon>Bacteria</taxon>
        <taxon>Pseudomonadati</taxon>
        <taxon>Planctomycetota</taxon>
        <taxon>Planctomycetia</taxon>
        <taxon>Pirellulales</taxon>
        <taxon>Lacipirellulaceae</taxon>
        <taxon>Botrimarina</taxon>
    </lineage>
</organism>
<evidence type="ECO:0000256" key="3">
    <source>
        <dbReference type="ARBA" id="ARBA00022723"/>
    </source>
</evidence>
<dbReference type="GO" id="GO:0004065">
    <property type="term" value="F:arylsulfatase activity"/>
    <property type="evidence" value="ECO:0007669"/>
    <property type="project" value="UniProtKB-EC"/>
</dbReference>
<proteinExistence type="inferred from homology"/>
<keyword evidence="4" id="KW-0732">Signal</keyword>
<evidence type="ECO:0000256" key="2">
    <source>
        <dbReference type="ARBA" id="ARBA00008779"/>
    </source>
</evidence>
<dbReference type="SUPFAM" id="SSF53649">
    <property type="entry name" value="Alkaline phosphatase-like"/>
    <property type="match status" value="1"/>
</dbReference>
<dbReference type="PROSITE" id="PS00523">
    <property type="entry name" value="SULFATASE_1"/>
    <property type="match status" value="1"/>
</dbReference>
<dbReference type="InterPro" id="IPR050738">
    <property type="entry name" value="Sulfatase"/>
</dbReference>
<name>A0A5C5VWZ2_9BACT</name>
<keyword evidence="3" id="KW-0479">Metal-binding</keyword>
<dbReference type="RefSeq" id="WP_146574009.1">
    <property type="nucleotide sequence ID" value="NZ_SJPH01000004.1"/>
</dbReference>
<evidence type="ECO:0000256" key="6">
    <source>
        <dbReference type="ARBA" id="ARBA00022837"/>
    </source>
</evidence>
<dbReference type="GO" id="GO:0000272">
    <property type="term" value="P:polysaccharide catabolic process"/>
    <property type="evidence" value="ECO:0007669"/>
    <property type="project" value="InterPro"/>
</dbReference>
<dbReference type="CDD" id="cd16144">
    <property type="entry name" value="ARS_like"/>
    <property type="match status" value="1"/>
</dbReference>
<comment type="similarity">
    <text evidence="2">Belongs to the sulfatase family.</text>
</comment>
<dbReference type="EC" id="3.1.6.1" evidence="8"/>
<accession>A0A5C5VWZ2</accession>
<dbReference type="InterPro" id="IPR036439">
    <property type="entry name" value="Dockerin_dom_sf"/>
</dbReference>
<evidence type="ECO:0000256" key="1">
    <source>
        <dbReference type="ARBA" id="ARBA00001913"/>
    </source>
</evidence>
<evidence type="ECO:0000259" key="7">
    <source>
        <dbReference type="Pfam" id="PF00884"/>
    </source>
</evidence>
<dbReference type="InterPro" id="IPR024607">
    <property type="entry name" value="Sulfatase_CS"/>
</dbReference>
<dbReference type="Gene3D" id="1.10.1330.10">
    <property type="entry name" value="Dockerin domain"/>
    <property type="match status" value="1"/>
</dbReference>
<evidence type="ECO:0000313" key="9">
    <source>
        <dbReference type="Proteomes" id="UP000318995"/>
    </source>
</evidence>
<evidence type="ECO:0000256" key="5">
    <source>
        <dbReference type="ARBA" id="ARBA00022801"/>
    </source>
</evidence>
<dbReference type="InterPro" id="IPR017850">
    <property type="entry name" value="Alkaline_phosphatase_core_sf"/>
</dbReference>
<dbReference type="InterPro" id="IPR000917">
    <property type="entry name" value="Sulfatase_N"/>
</dbReference>
<keyword evidence="5 8" id="KW-0378">Hydrolase</keyword>
<dbReference type="GO" id="GO:0046872">
    <property type="term" value="F:metal ion binding"/>
    <property type="evidence" value="ECO:0007669"/>
    <property type="project" value="UniProtKB-KW"/>
</dbReference>